<dbReference type="Gramene" id="CDX86815">
    <property type="protein sequence ID" value="CDX86815"/>
    <property type="gene ID" value="GSBRNA2T00145558001"/>
</dbReference>
<feature type="domain" description="At2g29880-like C-terminal" evidence="2">
    <location>
        <begin position="155"/>
        <end position="194"/>
    </location>
</feature>
<feature type="region of interest" description="Disordered" evidence="1">
    <location>
        <begin position="102"/>
        <end position="144"/>
    </location>
</feature>
<evidence type="ECO:0000313" key="3">
    <source>
        <dbReference type="EMBL" id="CAF2042900.1"/>
    </source>
</evidence>
<evidence type="ECO:0000256" key="1">
    <source>
        <dbReference type="SAM" id="MobiDB-lite"/>
    </source>
</evidence>
<dbReference type="InterPro" id="IPR056253">
    <property type="entry name" value="At2g29880-like_C"/>
</dbReference>
<dbReference type="PANTHER" id="PTHR47864">
    <property type="entry name" value="TRANSMEMBRANE PROTEIN"/>
    <property type="match status" value="1"/>
</dbReference>
<accession>A0A816P1H9</accession>
<reference evidence="3" key="1">
    <citation type="submission" date="2021-01" db="EMBL/GenBank/DDBJ databases">
        <authorList>
            <consortium name="Genoscope - CEA"/>
            <person name="William W."/>
        </authorList>
    </citation>
    <scope>NUCLEOTIDE SEQUENCE</scope>
</reference>
<proteinExistence type="predicted"/>
<feature type="compositionally biased region" description="Basic and acidic residues" evidence="1">
    <location>
        <begin position="135"/>
        <end position="144"/>
    </location>
</feature>
<gene>
    <name evidence="3" type="ORF">DARMORV10_A09P28080.1</name>
</gene>
<dbReference type="PANTHER" id="PTHR47864:SF10">
    <property type="entry name" value="MYB_SANT-LIKE DNA-BINDING DOMAIN PROTEIN"/>
    <property type="match status" value="1"/>
</dbReference>
<dbReference type="EMBL" id="HG994363">
    <property type="protein sequence ID" value="CAF2042900.1"/>
    <property type="molecule type" value="Genomic_DNA"/>
</dbReference>
<protein>
    <submittedName>
        <fullName evidence="3">(rape) hypothetical protein</fullName>
    </submittedName>
</protein>
<feature type="region of interest" description="Disordered" evidence="1">
    <location>
        <begin position="1"/>
        <end position="20"/>
    </location>
</feature>
<dbReference type="Pfam" id="PF24769">
    <property type="entry name" value="At2g29880_C"/>
    <property type="match status" value="1"/>
</dbReference>
<organism evidence="3">
    <name type="scientific">Brassica napus</name>
    <name type="common">Rape</name>
    <dbReference type="NCBI Taxonomy" id="3708"/>
    <lineage>
        <taxon>Eukaryota</taxon>
        <taxon>Viridiplantae</taxon>
        <taxon>Streptophyta</taxon>
        <taxon>Embryophyta</taxon>
        <taxon>Tracheophyta</taxon>
        <taxon>Spermatophyta</taxon>
        <taxon>Magnoliopsida</taxon>
        <taxon>eudicotyledons</taxon>
        <taxon>Gunneridae</taxon>
        <taxon>Pentapetalae</taxon>
        <taxon>rosids</taxon>
        <taxon>malvids</taxon>
        <taxon>Brassicales</taxon>
        <taxon>Brassicaceae</taxon>
        <taxon>Brassiceae</taxon>
        <taxon>Brassica</taxon>
    </lineage>
</organism>
<sequence length="198" mass="22577">MGDSQKNKEKGGWDPDLKKYTAPDEVWDEYLKKHPTHKHLRYDSVEKYEDLQIIFGNGVATGGFAIGMGDSTDACTFRVEDISQTRENVNLHQSSDEVFELSSQQPSTEYGMSAFPCTGSKDRAEKLHPRKRSRREADTNADKLKSDQDDSMIIIPNLDNHIRFKAITLIHSLGMKSVFNDMTIEERFGWIESNRSSL</sequence>
<dbReference type="InterPro" id="IPR055314">
    <property type="entry name" value="At2g29880-like"/>
</dbReference>
<evidence type="ECO:0000259" key="2">
    <source>
        <dbReference type="Pfam" id="PF24769"/>
    </source>
</evidence>
<name>A0A816P1H9_BRANA</name>
<dbReference type="OMA" id="HIRYEAV"/>
<dbReference type="Proteomes" id="UP001295469">
    <property type="component" value="Chromosome A09"/>
</dbReference>
<dbReference type="AlphaFoldDB" id="A0A816P1H9"/>